<dbReference type="Proteomes" id="UP000242287">
    <property type="component" value="Unassembled WGS sequence"/>
</dbReference>
<evidence type="ECO:0000313" key="2">
    <source>
        <dbReference type="EMBL" id="PFH49314.1"/>
    </source>
</evidence>
<feature type="region of interest" description="Disordered" evidence="1">
    <location>
        <begin position="180"/>
        <end position="220"/>
    </location>
</feature>
<evidence type="ECO:0000313" key="3">
    <source>
        <dbReference type="Proteomes" id="UP000242287"/>
    </source>
</evidence>
<dbReference type="InterPro" id="IPR036537">
    <property type="entry name" value="Adaptor_Cbl_N_dom_sf"/>
</dbReference>
<evidence type="ECO:0000256" key="1">
    <source>
        <dbReference type="SAM" id="MobiDB-lite"/>
    </source>
</evidence>
<dbReference type="OrthoDB" id="3268478at2759"/>
<dbReference type="EMBL" id="KZ302033">
    <property type="protein sequence ID" value="PFH49314.1"/>
    <property type="molecule type" value="Genomic_DNA"/>
</dbReference>
<protein>
    <recommendedName>
        <fullName evidence="4">Protein kinase domain-containing protein</fullName>
    </recommendedName>
</protein>
<dbReference type="CDD" id="cd21037">
    <property type="entry name" value="MLKL_NTD"/>
    <property type="match status" value="1"/>
</dbReference>
<evidence type="ECO:0008006" key="4">
    <source>
        <dbReference type="Google" id="ProtNLM"/>
    </source>
</evidence>
<dbReference type="Gene3D" id="1.20.930.20">
    <property type="entry name" value="Adaptor protein Cbl, N-terminal domain"/>
    <property type="match status" value="1"/>
</dbReference>
<proteinExistence type="predicted"/>
<gene>
    <name evidence="2" type="ORF">AMATHDRAFT_5016</name>
</gene>
<sequence length="712" mass="79588">MPLRIVRVPKPGTKNVALEVAVTTMTLTRDLSNMTMFPPVAATASVLLLILQTVKNNRDGCVLLAHRCARVLFELNDLMADRWHSAPPALLRNLAKFTQTLESIHTFMKAQASAKWAMRLIRKVSIEAALADFDKQLSDAAQLFQMAMLIDISHQVLSRAGNIKDSGVNKVEDAYIEAAATGHSSQPPPYSPPNSKVSEVGPMNDCNQNDGTESSFENNTTSTVEEATLLQEQAPADDDLIEDHGFRRYHSSEVRLVGRPKVSAGWWSDTALASVDGQTSLVKYYPRSSQDDAVRIWLRDVKILQNIFHPNLPQMIGYSHQRAPAPFILLSDLETRPADRLLTQILKSDGVAACIHMVARYYSDITAASTYLQRQLSLSETQMQDFIEGTNFMVNDRNAIIMGLPPLKDRTWVSFRNYDLSHSLKTAALHLLPGKSIVQRRLEHYEYLANGDDPIKVAHLISLARGLLSSSTPHSTTCPMLQFINNGDDEELCPAGDTKVTMKELRKLSIQANVHDFRWTEVSAIPPYKFTAGDYGYVPKGADFAGFVKLGNIYQHKSAEIELPLVDEVHGTQFCWQDRPVRHVEMQNYPLLDQTHCWPVPVPRGTQMNCQIEHRQRMTDTNAAWRYLLKNARSFAEKANIPPEVLTLITASGTNQDFYIKDFGNRVAMNLPQPRGADIVDTLNNVSHNLAECIASTILDPSTGSYPEYAYP</sequence>
<dbReference type="GO" id="GO:0007166">
    <property type="term" value="P:cell surface receptor signaling pathway"/>
    <property type="evidence" value="ECO:0007669"/>
    <property type="project" value="InterPro"/>
</dbReference>
<keyword evidence="3" id="KW-1185">Reference proteome</keyword>
<accession>A0A2A9NJ18</accession>
<organism evidence="2 3">
    <name type="scientific">Amanita thiersii Skay4041</name>
    <dbReference type="NCBI Taxonomy" id="703135"/>
    <lineage>
        <taxon>Eukaryota</taxon>
        <taxon>Fungi</taxon>
        <taxon>Dikarya</taxon>
        <taxon>Basidiomycota</taxon>
        <taxon>Agaricomycotina</taxon>
        <taxon>Agaricomycetes</taxon>
        <taxon>Agaricomycetidae</taxon>
        <taxon>Agaricales</taxon>
        <taxon>Pluteineae</taxon>
        <taxon>Amanitaceae</taxon>
        <taxon>Amanita</taxon>
    </lineage>
</organism>
<dbReference type="InterPro" id="IPR059179">
    <property type="entry name" value="MLKL-like_MCAfunc"/>
</dbReference>
<dbReference type="STRING" id="703135.A0A2A9NJ18"/>
<dbReference type="AlphaFoldDB" id="A0A2A9NJ18"/>
<reference evidence="2 3" key="1">
    <citation type="submission" date="2014-02" db="EMBL/GenBank/DDBJ databases">
        <title>Transposable element dynamics among asymbiotic and ectomycorrhizal Amanita fungi.</title>
        <authorList>
            <consortium name="DOE Joint Genome Institute"/>
            <person name="Hess J."/>
            <person name="Skrede I."/>
            <person name="Wolfe B."/>
            <person name="LaButti K."/>
            <person name="Ohm R.A."/>
            <person name="Grigoriev I.V."/>
            <person name="Pringle A."/>
        </authorList>
    </citation>
    <scope>NUCLEOTIDE SEQUENCE [LARGE SCALE GENOMIC DNA]</scope>
    <source>
        <strain evidence="2 3">SKay4041</strain>
    </source>
</reference>
<name>A0A2A9NJ18_9AGAR</name>